<dbReference type="GeneID" id="119718923"/>
<dbReference type="InterPro" id="IPR003599">
    <property type="entry name" value="Ig_sub"/>
</dbReference>
<dbReference type="InterPro" id="IPR003598">
    <property type="entry name" value="Ig_sub2"/>
</dbReference>
<dbReference type="PROSITE" id="PS50835">
    <property type="entry name" value="IG_LIKE"/>
    <property type="match status" value="1"/>
</dbReference>
<sequence length="616" mass="66840">MYMYIEASPLVLAYTWESVTNIVTELPCCFKLFDLKIFFGDLRTSVSQQQVVTVNKSCSNAKLTILFWVFANSTLYSTMFTRCHRAPAMVIFWIVVLILFNLSASVSSQGATLNIIPERTDQPREGDSVTLVCQVTSSNPPDVIFWQRTNLTSGTVTIFVDETGLNSNADDRFSLDPITVVTSIGPVFSQRVTIKAIRESDEASYRCAAVTHESASQTLRIHPADEFPVCSPYGQATVVNGSLISCRTVKDSNIPAVTIPGMPSGAPGWITSNSMIGQNEGTELTHTVNTSDNGTTFTCAAIGNSPMALACKIGPLNVITNDVGGGLSSADIAGIVIGSILILIIIALHFLCCRCTPRRWKRTKSYLLDIGSSSFGTSNRRDNSAPEQPNSVELGNSQLASDDVPPSYESATGNEETEAVSDSPVVDERDPPATSDLHEVSSNQPEQGVNVYVNANVMSPFFAGDKANPIYDNAKVSPVRQNNGDDSGAGPKPKEIKRFAINRKGKMDKPIDPDAAISDSPDGNEFKKDPSVIYAKVDKTAKRSPHSVDTREDSGAGTTSKKIKRFALNRKVKVERAASPPKPEPVIVYAELDLHENQDGVRSPKEPRTEYAEIKR</sequence>
<proteinExistence type="predicted"/>
<evidence type="ECO:0000313" key="4">
    <source>
        <dbReference type="EnsemblMetazoa" id="XP_038044285.1"/>
    </source>
</evidence>
<dbReference type="InterPro" id="IPR013783">
    <property type="entry name" value="Ig-like_fold"/>
</dbReference>
<evidence type="ECO:0000259" key="3">
    <source>
        <dbReference type="PROSITE" id="PS50835"/>
    </source>
</evidence>
<dbReference type="CDD" id="cd00099">
    <property type="entry name" value="IgV"/>
    <property type="match status" value="1"/>
</dbReference>
<feature type="region of interest" description="Disordered" evidence="1">
    <location>
        <begin position="475"/>
        <end position="562"/>
    </location>
</feature>
<feature type="transmembrane region" description="Helical" evidence="2">
    <location>
        <begin position="332"/>
        <end position="352"/>
    </location>
</feature>
<dbReference type="SMART" id="SM00409">
    <property type="entry name" value="IG"/>
    <property type="match status" value="1"/>
</dbReference>
<accession>A0A913Z0T9</accession>
<name>A0A913Z0T9_PATMI</name>
<feature type="compositionally biased region" description="Basic and acidic residues" evidence="1">
    <location>
        <begin position="524"/>
        <end position="554"/>
    </location>
</feature>
<evidence type="ECO:0000313" key="5">
    <source>
        <dbReference type="Proteomes" id="UP000887568"/>
    </source>
</evidence>
<reference evidence="4" key="1">
    <citation type="submission" date="2022-11" db="UniProtKB">
        <authorList>
            <consortium name="EnsemblMetazoa"/>
        </authorList>
    </citation>
    <scope>IDENTIFICATION</scope>
</reference>
<dbReference type="Pfam" id="PF07686">
    <property type="entry name" value="V-set"/>
    <property type="match status" value="1"/>
</dbReference>
<feature type="transmembrane region" description="Helical" evidence="2">
    <location>
        <begin position="86"/>
        <end position="104"/>
    </location>
</feature>
<dbReference type="RefSeq" id="XP_038044285.1">
    <property type="nucleotide sequence ID" value="XM_038188357.1"/>
</dbReference>
<dbReference type="AlphaFoldDB" id="A0A913Z0T9"/>
<organism evidence="4 5">
    <name type="scientific">Patiria miniata</name>
    <name type="common">Bat star</name>
    <name type="synonym">Asterina miniata</name>
    <dbReference type="NCBI Taxonomy" id="46514"/>
    <lineage>
        <taxon>Eukaryota</taxon>
        <taxon>Metazoa</taxon>
        <taxon>Echinodermata</taxon>
        <taxon>Eleutherozoa</taxon>
        <taxon>Asterozoa</taxon>
        <taxon>Asteroidea</taxon>
        <taxon>Valvatacea</taxon>
        <taxon>Valvatida</taxon>
        <taxon>Asterinidae</taxon>
        <taxon>Patiria</taxon>
    </lineage>
</organism>
<dbReference type="Proteomes" id="UP000887568">
    <property type="component" value="Unplaced"/>
</dbReference>
<evidence type="ECO:0000256" key="1">
    <source>
        <dbReference type="SAM" id="MobiDB-lite"/>
    </source>
</evidence>
<dbReference type="InterPro" id="IPR013106">
    <property type="entry name" value="Ig_V-set"/>
</dbReference>
<evidence type="ECO:0000256" key="2">
    <source>
        <dbReference type="SAM" id="Phobius"/>
    </source>
</evidence>
<dbReference type="SUPFAM" id="SSF48726">
    <property type="entry name" value="Immunoglobulin"/>
    <property type="match status" value="1"/>
</dbReference>
<keyword evidence="2" id="KW-0812">Transmembrane</keyword>
<feature type="region of interest" description="Disordered" evidence="1">
    <location>
        <begin position="595"/>
        <end position="616"/>
    </location>
</feature>
<protein>
    <recommendedName>
        <fullName evidence="3">Ig-like domain-containing protein</fullName>
    </recommendedName>
</protein>
<dbReference type="OMA" id="KEPRTEY"/>
<keyword evidence="2" id="KW-0472">Membrane</keyword>
<keyword evidence="5" id="KW-1185">Reference proteome</keyword>
<feature type="domain" description="Ig-like" evidence="3">
    <location>
        <begin position="111"/>
        <end position="220"/>
    </location>
</feature>
<feature type="compositionally biased region" description="Basic and acidic residues" evidence="1">
    <location>
        <begin position="426"/>
        <end position="439"/>
    </location>
</feature>
<feature type="region of interest" description="Disordered" evidence="1">
    <location>
        <begin position="376"/>
        <end position="447"/>
    </location>
</feature>
<dbReference type="EnsemblMetazoa" id="XM_038188357.1">
    <property type="protein sequence ID" value="XP_038044285.1"/>
    <property type="gene ID" value="LOC119718923"/>
</dbReference>
<dbReference type="SMART" id="SM00408">
    <property type="entry name" value="IGc2"/>
    <property type="match status" value="1"/>
</dbReference>
<keyword evidence="2" id="KW-1133">Transmembrane helix</keyword>
<dbReference type="InterPro" id="IPR036179">
    <property type="entry name" value="Ig-like_dom_sf"/>
</dbReference>
<dbReference type="InterPro" id="IPR007110">
    <property type="entry name" value="Ig-like_dom"/>
</dbReference>
<dbReference type="Gene3D" id="2.60.40.10">
    <property type="entry name" value="Immunoglobulins"/>
    <property type="match status" value="1"/>
</dbReference>
<feature type="compositionally biased region" description="Polar residues" evidence="1">
    <location>
        <begin position="385"/>
        <end position="400"/>
    </location>
</feature>